<evidence type="ECO:0000256" key="1">
    <source>
        <dbReference type="SAM" id="MobiDB-lite"/>
    </source>
</evidence>
<organism evidence="2 3">
    <name type="scientific">Volvox reticuliferus</name>
    <dbReference type="NCBI Taxonomy" id="1737510"/>
    <lineage>
        <taxon>Eukaryota</taxon>
        <taxon>Viridiplantae</taxon>
        <taxon>Chlorophyta</taxon>
        <taxon>core chlorophytes</taxon>
        <taxon>Chlorophyceae</taxon>
        <taxon>CS clade</taxon>
        <taxon>Chlamydomonadales</taxon>
        <taxon>Volvocaceae</taxon>
        <taxon>Volvox</taxon>
    </lineage>
</organism>
<dbReference type="Proteomes" id="UP000747110">
    <property type="component" value="Unassembled WGS sequence"/>
</dbReference>
<dbReference type="AlphaFoldDB" id="A0A8J4C2K0"/>
<gene>
    <name evidence="2" type="ORF">Vretifemale_4255</name>
</gene>
<dbReference type="EMBL" id="BNCP01000006">
    <property type="protein sequence ID" value="GIL74242.1"/>
    <property type="molecule type" value="Genomic_DNA"/>
</dbReference>
<evidence type="ECO:0000313" key="2">
    <source>
        <dbReference type="EMBL" id="GIL74242.1"/>
    </source>
</evidence>
<keyword evidence="3" id="KW-1185">Reference proteome</keyword>
<protein>
    <submittedName>
        <fullName evidence="2">Uncharacterized protein</fullName>
    </submittedName>
</protein>
<feature type="non-terminal residue" evidence="2">
    <location>
        <position position="1"/>
    </location>
</feature>
<sequence>PPPSAYTHMLLLHLSSSCVRSNARLRDTQIRQHIHDMRRAFHSDVRSLDEQRLSYATHPDDTVHVNSMLYALVKVLDKATALARTALEHRRDCSGSDGGRGKGWLSRLWRPS</sequence>
<name>A0A8J4C2K0_9CHLO</name>
<feature type="region of interest" description="Disordered" evidence="1">
    <location>
        <begin position="88"/>
        <end position="112"/>
    </location>
</feature>
<reference evidence="2" key="1">
    <citation type="journal article" date="2021" name="Proc. Natl. Acad. Sci. U.S.A.">
        <title>Three genomes in the algal genus Volvox reveal the fate of a haploid sex-determining region after a transition to homothallism.</title>
        <authorList>
            <person name="Yamamoto K."/>
            <person name="Hamaji T."/>
            <person name="Kawai-Toyooka H."/>
            <person name="Matsuzaki R."/>
            <person name="Takahashi F."/>
            <person name="Nishimura Y."/>
            <person name="Kawachi M."/>
            <person name="Noguchi H."/>
            <person name="Minakuchi Y."/>
            <person name="Umen J.G."/>
            <person name="Toyoda A."/>
            <person name="Nozaki H."/>
        </authorList>
    </citation>
    <scope>NUCLEOTIDE SEQUENCE</scope>
    <source>
        <strain evidence="2">NIES-3786</strain>
    </source>
</reference>
<proteinExistence type="predicted"/>
<evidence type="ECO:0000313" key="3">
    <source>
        <dbReference type="Proteomes" id="UP000747110"/>
    </source>
</evidence>
<accession>A0A8J4C2K0</accession>
<comment type="caution">
    <text evidence="2">The sequence shown here is derived from an EMBL/GenBank/DDBJ whole genome shotgun (WGS) entry which is preliminary data.</text>
</comment>
<dbReference type="OrthoDB" id="551411at2759"/>